<dbReference type="EMBL" id="AUNC01000034">
    <property type="protein sequence ID" value="KEO53608.1"/>
    <property type="molecule type" value="Genomic_DNA"/>
</dbReference>
<evidence type="ECO:0000313" key="2">
    <source>
        <dbReference type="Proteomes" id="UP000027463"/>
    </source>
</evidence>
<dbReference type="Proteomes" id="UP000027463">
    <property type="component" value="Unassembled WGS sequence"/>
</dbReference>
<evidence type="ECO:0000313" key="1">
    <source>
        <dbReference type="EMBL" id="KEO53608.1"/>
    </source>
</evidence>
<comment type="caution">
    <text evidence="1">The sequence shown here is derived from an EMBL/GenBank/DDBJ whole genome shotgun (WGS) entry which is preliminary data.</text>
</comment>
<keyword evidence="2" id="KW-1185">Reference proteome</keyword>
<protein>
    <submittedName>
        <fullName evidence="1">Uncharacterized protein</fullName>
    </submittedName>
</protein>
<proteinExistence type="predicted"/>
<organism evidence="1 2">
    <name type="scientific">Thalassospira permensis NBRC 106175</name>
    <dbReference type="NCBI Taxonomy" id="1353532"/>
    <lineage>
        <taxon>Bacteria</taxon>
        <taxon>Pseudomonadati</taxon>
        <taxon>Pseudomonadota</taxon>
        <taxon>Alphaproteobacteria</taxon>
        <taxon>Rhodospirillales</taxon>
        <taxon>Thalassospiraceae</taxon>
        <taxon>Thalassospira</taxon>
    </lineage>
</organism>
<gene>
    <name evidence="1" type="ORF">SMB34_06005</name>
</gene>
<sequence length="31" mass="3723">MQMTMYRQRFFYLPEHNENPGAIAAHLNGER</sequence>
<reference evidence="1 2" key="1">
    <citation type="submission" date="2013-07" db="EMBL/GenBank/DDBJ databases">
        <title>Thalassospira permensis NBRC 106175 Genome Sequencing.</title>
        <authorList>
            <person name="Lai Q."/>
            <person name="Shao Z."/>
        </authorList>
    </citation>
    <scope>NUCLEOTIDE SEQUENCE [LARGE SCALE GENOMIC DNA]</scope>
    <source>
        <strain evidence="1 2">NBRC 106175</strain>
    </source>
</reference>
<name>A0ABR4TKF4_9PROT</name>
<accession>A0ABR4TKF4</accession>